<dbReference type="STRING" id="1088818.A0A2I0AYM0"/>
<reference evidence="1 2" key="1">
    <citation type="journal article" date="2017" name="Nature">
        <title>The Apostasia genome and the evolution of orchids.</title>
        <authorList>
            <person name="Zhang G.Q."/>
            <person name="Liu K.W."/>
            <person name="Li Z."/>
            <person name="Lohaus R."/>
            <person name="Hsiao Y.Y."/>
            <person name="Niu S.C."/>
            <person name="Wang J.Y."/>
            <person name="Lin Y.C."/>
            <person name="Xu Q."/>
            <person name="Chen L.J."/>
            <person name="Yoshida K."/>
            <person name="Fujiwara S."/>
            <person name="Wang Z.W."/>
            <person name="Zhang Y.Q."/>
            <person name="Mitsuda N."/>
            <person name="Wang M."/>
            <person name="Liu G.H."/>
            <person name="Pecoraro L."/>
            <person name="Huang H.X."/>
            <person name="Xiao X.J."/>
            <person name="Lin M."/>
            <person name="Wu X.Y."/>
            <person name="Wu W.L."/>
            <person name="Chen Y.Y."/>
            <person name="Chang S.B."/>
            <person name="Sakamoto S."/>
            <person name="Ohme-Takagi M."/>
            <person name="Yagi M."/>
            <person name="Zeng S.J."/>
            <person name="Shen C.Y."/>
            <person name="Yeh C.M."/>
            <person name="Luo Y.B."/>
            <person name="Tsai W.C."/>
            <person name="Van de Peer Y."/>
            <person name="Liu Z.J."/>
        </authorList>
    </citation>
    <scope>NUCLEOTIDE SEQUENCE [LARGE SCALE GENOMIC DNA]</scope>
    <source>
        <strain evidence="2">cv. Shenzhen</strain>
        <tissue evidence="1">Stem</tissue>
    </source>
</reference>
<accession>A0A2I0AYM0</accession>
<keyword evidence="2" id="KW-1185">Reference proteome</keyword>
<dbReference type="AlphaFoldDB" id="A0A2I0AYM0"/>
<dbReference type="EMBL" id="KZ451935">
    <property type="protein sequence ID" value="PKA60616.1"/>
    <property type="molecule type" value="Genomic_DNA"/>
</dbReference>
<evidence type="ECO:0000313" key="2">
    <source>
        <dbReference type="Proteomes" id="UP000236161"/>
    </source>
</evidence>
<evidence type="ECO:0000313" key="1">
    <source>
        <dbReference type="EMBL" id="PKA60616.1"/>
    </source>
</evidence>
<proteinExistence type="predicted"/>
<name>A0A2I0AYM0_9ASPA</name>
<sequence>MGVMEADNKALREKLVKVTEHQEAVVAERSTAAVEAYKTSLPCRKERLEGITLSWEGLTSTFIQGGKVTAADLGEVDPFPCMATIPTYKEEGFDLTDDLIHQVFDLLDGISEG</sequence>
<protein>
    <submittedName>
        <fullName evidence="1">Uncharacterized protein</fullName>
    </submittedName>
</protein>
<dbReference type="Proteomes" id="UP000236161">
    <property type="component" value="Unassembled WGS sequence"/>
</dbReference>
<gene>
    <name evidence="1" type="ORF">AXF42_Ash006248</name>
</gene>
<organism evidence="1 2">
    <name type="scientific">Apostasia shenzhenica</name>
    <dbReference type="NCBI Taxonomy" id="1088818"/>
    <lineage>
        <taxon>Eukaryota</taxon>
        <taxon>Viridiplantae</taxon>
        <taxon>Streptophyta</taxon>
        <taxon>Embryophyta</taxon>
        <taxon>Tracheophyta</taxon>
        <taxon>Spermatophyta</taxon>
        <taxon>Magnoliopsida</taxon>
        <taxon>Liliopsida</taxon>
        <taxon>Asparagales</taxon>
        <taxon>Orchidaceae</taxon>
        <taxon>Apostasioideae</taxon>
        <taxon>Apostasia</taxon>
    </lineage>
</organism>